<accession>J3N505</accession>
<reference evidence="1" key="2">
    <citation type="submission" date="2013-04" db="UniProtKB">
        <authorList>
            <consortium name="EnsemblPlants"/>
        </authorList>
    </citation>
    <scope>IDENTIFICATION</scope>
</reference>
<evidence type="ECO:0000313" key="2">
    <source>
        <dbReference type="Proteomes" id="UP000006038"/>
    </source>
</evidence>
<reference evidence="1" key="1">
    <citation type="journal article" date="2013" name="Nat. Commun.">
        <title>Whole-genome sequencing of Oryza brachyantha reveals mechanisms underlying Oryza genome evolution.</title>
        <authorList>
            <person name="Chen J."/>
            <person name="Huang Q."/>
            <person name="Gao D."/>
            <person name="Wang J."/>
            <person name="Lang Y."/>
            <person name="Liu T."/>
            <person name="Li B."/>
            <person name="Bai Z."/>
            <person name="Luis Goicoechea J."/>
            <person name="Liang C."/>
            <person name="Chen C."/>
            <person name="Zhang W."/>
            <person name="Sun S."/>
            <person name="Liao Y."/>
            <person name="Zhang X."/>
            <person name="Yang L."/>
            <person name="Song C."/>
            <person name="Wang M."/>
            <person name="Shi J."/>
            <person name="Liu G."/>
            <person name="Liu J."/>
            <person name="Zhou H."/>
            <person name="Zhou W."/>
            <person name="Yu Q."/>
            <person name="An N."/>
            <person name="Chen Y."/>
            <person name="Cai Q."/>
            <person name="Wang B."/>
            <person name="Liu B."/>
            <person name="Min J."/>
            <person name="Huang Y."/>
            <person name="Wu H."/>
            <person name="Li Z."/>
            <person name="Zhang Y."/>
            <person name="Yin Y."/>
            <person name="Song W."/>
            <person name="Jiang J."/>
            <person name="Jackson S.A."/>
            <person name="Wing R.A."/>
            <person name="Wang J."/>
            <person name="Chen M."/>
        </authorList>
    </citation>
    <scope>NUCLEOTIDE SEQUENCE [LARGE SCALE GENOMIC DNA]</scope>
    <source>
        <strain evidence="1">cv. IRGC 101232</strain>
    </source>
</reference>
<dbReference type="Proteomes" id="UP000006038">
    <property type="component" value="Chromosome 10"/>
</dbReference>
<dbReference type="EnsemblPlants" id="OB10G26030.1">
    <property type="protein sequence ID" value="OB10G26030.1"/>
    <property type="gene ID" value="OB10G26030"/>
</dbReference>
<dbReference type="Gramene" id="OB10G26030.1">
    <property type="protein sequence ID" value="OB10G26030.1"/>
    <property type="gene ID" value="OB10G26030"/>
</dbReference>
<name>J3N505_ORYBR</name>
<proteinExistence type="predicted"/>
<dbReference type="HOGENOM" id="CLU_2658445_0_0_1"/>
<protein>
    <submittedName>
        <fullName evidence="1">Uncharacterized protein</fullName>
    </submittedName>
</protein>
<organism evidence="1">
    <name type="scientific">Oryza brachyantha</name>
    <name type="common">malo sina</name>
    <dbReference type="NCBI Taxonomy" id="4533"/>
    <lineage>
        <taxon>Eukaryota</taxon>
        <taxon>Viridiplantae</taxon>
        <taxon>Streptophyta</taxon>
        <taxon>Embryophyta</taxon>
        <taxon>Tracheophyta</taxon>
        <taxon>Spermatophyta</taxon>
        <taxon>Magnoliopsida</taxon>
        <taxon>Liliopsida</taxon>
        <taxon>Poales</taxon>
        <taxon>Poaceae</taxon>
        <taxon>BOP clade</taxon>
        <taxon>Oryzoideae</taxon>
        <taxon>Oryzeae</taxon>
        <taxon>Oryzinae</taxon>
        <taxon>Oryza</taxon>
    </lineage>
</organism>
<dbReference type="AlphaFoldDB" id="J3N505"/>
<evidence type="ECO:0000313" key="1">
    <source>
        <dbReference type="EnsemblPlants" id="OB10G26030.1"/>
    </source>
</evidence>
<keyword evidence="2" id="KW-1185">Reference proteome</keyword>
<sequence>MVPPATFLFKNQILKFKSKKFNSSMLLILRIHGQYNFLREGYFDILSSSLTSPYDKRGSSIAVDQHDVIVQGIYIF</sequence>